<name>A0A4S8L4D5_DENBC</name>
<evidence type="ECO:0000313" key="4">
    <source>
        <dbReference type="Proteomes" id="UP000297245"/>
    </source>
</evidence>
<proteinExistence type="predicted"/>
<dbReference type="InterPro" id="IPR010730">
    <property type="entry name" value="HET"/>
</dbReference>
<dbReference type="PANTHER" id="PTHR33112">
    <property type="entry name" value="DOMAIN PROTEIN, PUTATIVE-RELATED"/>
    <property type="match status" value="1"/>
</dbReference>
<feature type="region of interest" description="Disordered" evidence="1">
    <location>
        <begin position="436"/>
        <end position="458"/>
    </location>
</feature>
<dbReference type="Pfam" id="PF06985">
    <property type="entry name" value="HET"/>
    <property type="match status" value="1"/>
</dbReference>
<sequence length="458" mass="52321">MTLSSIQAGSVFVFAVDDMLGNAGCNLCEFFHALYTHHVENDYRHTFDPPNTIIRKTTLLHFIQVDIHSIECKGNLTVVEMYIADTWYGNRTKRRLYFRDLCSSGITDWDGDSAHGTLSTWADLALARNWLRECIRDHTDCAPFVSVGLTSVFHHSTRFIDVLLGRLVKLDQINVRVPVEYIALSYVWGKDYQLRTTLQTVEKFSQCLSADDSEAVDRLPKTIQDAISVTRALGYRFLWVDALCIVQDSPTDLGIQLAQMDRIYSLAAVTIVARGSSSSDSGMLGVSIPRNQIKHSNTEVTVNRGLSVGVWDVIGSVEEYQETHGEFADRRFYVWRGWTFQEQILSTRNLEFNSKRMMFRCGRDYSFQESGYPATASRDMRDPNHFRHAIRQFKRFQANPSLTSGLPSHKIMTEDMLIARTTLLLFTRQRHAPLGPSLRGWKDRKEPTEAIGRQNQIK</sequence>
<evidence type="ECO:0000313" key="3">
    <source>
        <dbReference type="EMBL" id="THU83173.1"/>
    </source>
</evidence>
<dbReference type="EMBL" id="ML179681">
    <property type="protein sequence ID" value="THU83173.1"/>
    <property type="molecule type" value="Genomic_DNA"/>
</dbReference>
<accession>A0A4S8L4D5</accession>
<dbReference type="OrthoDB" id="2864819at2759"/>
<evidence type="ECO:0000259" key="2">
    <source>
        <dbReference type="Pfam" id="PF06985"/>
    </source>
</evidence>
<evidence type="ECO:0000256" key="1">
    <source>
        <dbReference type="SAM" id="MobiDB-lite"/>
    </source>
</evidence>
<gene>
    <name evidence="3" type="ORF">K435DRAFT_807708</name>
</gene>
<dbReference type="AlphaFoldDB" id="A0A4S8L4D5"/>
<dbReference type="Proteomes" id="UP000297245">
    <property type="component" value="Unassembled WGS sequence"/>
</dbReference>
<dbReference type="PANTHER" id="PTHR33112:SF12">
    <property type="entry name" value="HETEROKARYON INCOMPATIBILITY DOMAIN-CONTAINING PROTEIN"/>
    <property type="match status" value="1"/>
</dbReference>
<reference evidence="3 4" key="1">
    <citation type="journal article" date="2019" name="Nat. Ecol. Evol.">
        <title>Megaphylogeny resolves global patterns of mushroom evolution.</title>
        <authorList>
            <person name="Varga T."/>
            <person name="Krizsan K."/>
            <person name="Foldi C."/>
            <person name="Dima B."/>
            <person name="Sanchez-Garcia M."/>
            <person name="Sanchez-Ramirez S."/>
            <person name="Szollosi G.J."/>
            <person name="Szarkandi J.G."/>
            <person name="Papp V."/>
            <person name="Albert L."/>
            <person name="Andreopoulos W."/>
            <person name="Angelini C."/>
            <person name="Antonin V."/>
            <person name="Barry K.W."/>
            <person name="Bougher N.L."/>
            <person name="Buchanan P."/>
            <person name="Buyck B."/>
            <person name="Bense V."/>
            <person name="Catcheside P."/>
            <person name="Chovatia M."/>
            <person name="Cooper J."/>
            <person name="Damon W."/>
            <person name="Desjardin D."/>
            <person name="Finy P."/>
            <person name="Geml J."/>
            <person name="Haridas S."/>
            <person name="Hughes K."/>
            <person name="Justo A."/>
            <person name="Karasinski D."/>
            <person name="Kautmanova I."/>
            <person name="Kiss B."/>
            <person name="Kocsube S."/>
            <person name="Kotiranta H."/>
            <person name="LaButti K.M."/>
            <person name="Lechner B.E."/>
            <person name="Liimatainen K."/>
            <person name="Lipzen A."/>
            <person name="Lukacs Z."/>
            <person name="Mihaltcheva S."/>
            <person name="Morgado L.N."/>
            <person name="Niskanen T."/>
            <person name="Noordeloos M.E."/>
            <person name="Ohm R.A."/>
            <person name="Ortiz-Santana B."/>
            <person name="Ovrebo C."/>
            <person name="Racz N."/>
            <person name="Riley R."/>
            <person name="Savchenko A."/>
            <person name="Shiryaev A."/>
            <person name="Soop K."/>
            <person name="Spirin V."/>
            <person name="Szebenyi C."/>
            <person name="Tomsovsky M."/>
            <person name="Tulloss R.E."/>
            <person name="Uehling J."/>
            <person name="Grigoriev I.V."/>
            <person name="Vagvolgyi C."/>
            <person name="Papp T."/>
            <person name="Martin F.M."/>
            <person name="Miettinen O."/>
            <person name="Hibbett D.S."/>
            <person name="Nagy L.G."/>
        </authorList>
    </citation>
    <scope>NUCLEOTIDE SEQUENCE [LARGE SCALE GENOMIC DNA]</scope>
    <source>
        <strain evidence="3 4">CBS 962.96</strain>
    </source>
</reference>
<protein>
    <submittedName>
        <fullName evidence="3">HET-domain-containing protein</fullName>
    </submittedName>
</protein>
<organism evidence="3 4">
    <name type="scientific">Dendrothele bispora (strain CBS 962.96)</name>
    <dbReference type="NCBI Taxonomy" id="1314807"/>
    <lineage>
        <taxon>Eukaryota</taxon>
        <taxon>Fungi</taxon>
        <taxon>Dikarya</taxon>
        <taxon>Basidiomycota</taxon>
        <taxon>Agaricomycotina</taxon>
        <taxon>Agaricomycetes</taxon>
        <taxon>Agaricomycetidae</taxon>
        <taxon>Agaricales</taxon>
        <taxon>Agaricales incertae sedis</taxon>
        <taxon>Dendrothele</taxon>
    </lineage>
</organism>
<feature type="domain" description="Heterokaryon incompatibility" evidence="2">
    <location>
        <begin position="181"/>
        <end position="342"/>
    </location>
</feature>
<keyword evidence="4" id="KW-1185">Reference proteome</keyword>